<dbReference type="PATRIC" id="fig|1227496.3.peg.2877"/>
<keyword evidence="8" id="KW-1185">Reference proteome</keyword>
<keyword evidence="3" id="KW-0597">Phosphoprotein</keyword>
<dbReference type="GO" id="GO:0030295">
    <property type="term" value="F:protein kinase activator activity"/>
    <property type="evidence" value="ECO:0007669"/>
    <property type="project" value="TreeGrafter"/>
</dbReference>
<dbReference type="PRINTS" id="PR00344">
    <property type="entry name" value="BCTRLSENSOR"/>
</dbReference>
<feature type="domain" description="Histidine kinase" evidence="6">
    <location>
        <begin position="28"/>
        <end position="186"/>
    </location>
</feature>
<protein>
    <recommendedName>
        <fullName evidence="2">histidine kinase</fullName>
        <ecNumber evidence="2">2.7.13.3</ecNumber>
    </recommendedName>
</protein>
<dbReference type="SMART" id="SM00387">
    <property type="entry name" value="HATPase_c"/>
    <property type="match status" value="1"/>
</dbReference>
<dbReference type="Proteomes" id="UP000011632">
    <property type="component" value="Unassembled WGS sequence"/>
</dbReference>
<evidence type="ECO:0000256" key="4">
    <source>
        <dbReference type="ARBA" id="ARBA00022679"/>
    </source>
</evidence>
<comment type="caution">
    <text evidence="7">The sequence shown here is derived from an EMBL/GenBank/DDBJ whole genome shotgun (WGS) entry which is preliminary data.</text>
</comment>
<dbReference type="EC" id="2.7.13.3" evidence="2"/>
<evidence type="ECO:0000313" key="7">
    <source>
        <dbReference type="EMBL" id="ELY65753.1"/>
    </source>
</evidence>
<proteinExistence type="predicted"/>
<dbReference type="SUPFAM" id="SSF55874">
    <property type="entry name" value="ATPase domain of HSP90 chaperone/DNA topoisomerase II/histidine kinase"/>
    <property type="match status" value="1"/>
</dbReference>
<dbReference type="InterPro" id="IPR003594">
    <property type="entry name" value="HATPase_dom"/>
</dbReference>
<evidence type="ECO:0000256" key="3">
    <source>
        <dbReference type="ARBA" id="ARBA00022553"/>
    </source>
</evidence>
<gene>
    <name evidence="7" type="ORF">C489_14325</name>
</gene>
<keyword evidence="4" id="KW-0808">Transferase</keyword>
<dbReference type="InterPro" id="IPR036890">
    <property type="entry name" value="HATPase_C_sf"/>
</dbReference>
<dbReference type="GO" id="GO:0000156">
    <property type="term" value="F:phosphorelay response regulator activity"/>
    <property type="evidence" value="ECO:0007669"/>
    <property type="project" value="TreeGrafter"/>
</dbReference>
<dbReference type="STRING" id="1227496.C489_14325"/>
<dbReference type="AlphaFoldDB" id="L9XYS1"/>
<dbReference type="PROSITE" id="PS50109">
    <property type="entry name" value="HIS_KIN"/>
    <property type="match status" value="1"/>
</dbReference>
<accession>L9XYS1</accession>
<evidence type="ECO:0000256" key="1">
    <source>
        <dbReference type="ARBA" id="ARBA00000085"/>
    </source>
</evidence>
<dbReference type="FunFam" id="3.30.565.10:FF:000006">
    <property type="entry name" value="Sensor histidine kinase WalK"/>
    <property type="match status" value="1"/>
</dbReference>
<dbReference type="InterPro" id="IPR050351">
    <property type="entry name" value="BphY/WalK/GraS-like"/>
</dbReference>
<dbReference type="GO" id="GO:0007234">
    <property type="term" value="P:osmosensory signaling via phosphorelay pathway"/>
    <property type="evidence" value="ECO:0007669"/>
    <property type="project" value="TreeGrafter"/>
</dbReference>
<organism evidence="7 8">
    <name type="scientific">Natrinema versiforme JCM 10478</name>
    <dbReference type="NCBI Taxonomy" id="1227496"/>
    <lineage>
        <taxon>Archaea</taxon>
        <taxon>Methanobacteriati</taxon>
        <taxon>Methanobacteriota</taxon>
        <taxon>Stenosarchaea group</taxon>
        <taxon>Halobacteria</taxon>
        <taxon>Halobacteriales</taxon>
        <taxon>Natrialbaceae</taxon>
        <taxon>Natrinema</taxon>
    </lineage>
</organism>
<reference evidence="7 8" key="1">
    <citation type="journal article" date="2014" name="PLoS Genet.">
        <title>Phylogenetically driven sequencing of extremely halophilic archaea reveals strategies for static and dynamic osmo-response.</title>
        <authorList>
            <person name="Becker E.A."/>
            <person name="Seitzer P.M."/>
            <person name="Tritt A."/>
            <person name="Larsen D."/>
            <person name="Krusor M."/>
            <person name="Yao A.I."/>
            <person name="Wu D."/>
            <person name="Madern D."/>
            <person name="Eisen J.A."/>
            <person name="Darling A.E."/>
            <person name="Facciotti M.T."/>
        </authorList>
    </citation>
    <scope>NUCLEOTIDE SEQUENCE [LARGE SCALE GENOMIC DNA]</scope>
    <source>
        <strain evidence="7 8">JCM 10478</strain>
    </source>
</reference>
<dbReference type="Gene3D" id="3.30.565.10">
    <property type="entry name" value="Histidine kinase-like ATPase, C-terminal domain"/>
    <property type="match status" value="1"/>
</dbReference>
<keyword evidence="5 7" id="KW-0418">Kinase</keyword>
<evidence type="ECO:0000313" key="8">
    <source>
        <dbReference type="Proteomes" id="UP000011632"/>
    </source>
</evidence>
<evidence type="ECO:0000256" key="5">
    <source>
        <dbReference type="ARBA" id="ARBA00022777"/>
    </source>
</evidence>
<comment type="catalytic activity">
    <reaction evidence="1">
        <text>ATP + protein L-histidine = ADP + protein N-phospho-L-histidine.</text>
        <dbReference type="EC" id="2.7.13.3"/>
    </reaction>
</comment>
<sequence length="187" mass="20798">MRTEETRNLNIPFGESSPFRAGRMSIAYSRIETGGDPFEPVDLEAILEEVLTDLQIKIEEHDAEVTVEELPCVKGDRGQLRQLFQNLLDNAIQYSGDEPPSVRVSAEDDGSEWVVSVRDEGIGMDPEQTDRVFEVFQRLHTQDEHSGTGIGLAICKRIVERHGGEIWIDSVPGEGTTFSLTLSAVPE</sequence>
<dbReference type="GO" id="GO:0004673">
    <property type="term" value="F:protein histidine kinase activity"/>
    <property type="evidence" value="ECO:0007669"/>
    <property type="project" value="UniProtKB-EC"/>
</dbReference>
<dbReference type="PANTHER" id="PTHR42878:SF15">
    <property type="entry name" value="BACTERIOPHYTOCHROME"/>
    <property type="match status" value="1"/>
</dbReference>
<dbReference type="PANTHER" id="PTHR42878">
    <property type="entry name" value="TWO-COMPONENT HISTIDINE KINASE"/>
    <property type="match status" value="1"/>
</dbReference>
<evidence type="ECO:0000256" key="2">
    <source>
        <dbReference type="ARBA" id="ARBA00012438"/>
    </source>
</evidence>
<dbReference type="InterPro" id="IPR005467">
    <property type="entry name" value="His_kinase_dom"/>
</dbReference>
<name>L9XYS1_9EURY</name>
<dbReference type="EMBL" id="AOID01000044">
    <property type="protein sequence ID" value="ELY65753.1"/>
    <property type="molecule type" value="Genomic_DNA"/>
</dbReference>
<evidence type="ECO:0000259" key="6">
    <source>
        <dbReference type="PROSITE" id="PS50109"/>
    </source>
</evidence>
<dbReference type="InterPro" id="IPR004358">
    <property type="entry name" value="Sig_transdc_His_kin-like_C"/>
</dbReference>
<dbReference type="Pfam" id="PF02518">
    <property type="entry name" value="HATPase_c"/>
    <property type="match status" value="1"/>
</dbReference>